<dbReference type="GO" id="GO:0005634">
    <property type="term" value="C:nucleus"/>
    <property type="evidence" value="ECO:0007669"/>
    <property type="project" value="UniProtKB-SubCell"/>
</dbReference>
<keyword evidence="10" id="KW-0539">Nucleus</keyword>
<dbReference type="Pfam" id="PF13450">
    <property type="entry name" value="NAD_binding_8"/>
    <property type="match status" value="1"/>
</dbReference>
<evidence type="ECO:0000256" key="10">
    <source>
        <dbReference type="ARBA" id="ARBA00023242"/>
    </source>
</evidence>
<keyword evidence="5" id="KW-0560">Oxidoreductase</keyword>
<keyword evidence="8" id="KW-0238">DNA-binding</keyword>
<keyword evidence="4" id="KW-0274">FAD</keyword>
<dbReference type="EMBL" id="HG992977">
    <property type="protein sequence ID" value="CAE7001367.1"/>
    <property type="molecule type" value="Genomic_DNA"/>
</dbReference>
<evidence type="ECO:0000256" key="5">
    <source>
        <dbReference type="ARBA" id="ARBA00023002"/>
    </source>
</evidence>
<reference evidence="11" key="1">
    <citation type="submission" date="2021-02" db="EMBL/GenBank/DDBJ databases">
        <authorList>
            <person name="Syme A R."/>
            <person name="Syme A R."/>
            <person name="Moolhuijzen P."/>
        </authorList>
    </citation>
    <scope>NUCLEOTIDE SEQUENCE</scope>
    <source>
        <strain evidence="11">W1-1</strain>
    </source>
</reference>
<keyword evidence="3" id="KW-0285">Flavoprotein</keyword>
<evidence type="ECO:0000256" key="2">
    <source>
        <dbReference type="ARBA" id="ARBA00007992"/>
    </source>
</evidence>
<keyword evidence="9" id="KW-0804">Transcription</keyword>
<dbReference type="InterPro" id="IPR036188">
    <property type="entry name" value="FAD/NAD-bd_sf"/>
</dbReference>
<organism evidence="11 12">
    <name type="scientific">Pyrenophora teres f. teres</name>
    <dbReference type="NCBI Taxonomy" id="97479"/>
    <lineage>
        <taxon>Eukaryota</taxon>
        <taxon>Fungi</taxon>
        <taxon>Dikarya</taxon>
        <taxon>Ascomycota</taxon>
        <taxon>Pezizomycotina</taxon>
        <taxon>Dothideomycetes</taxon>
        <taxon>Pleosporomycetidae</taxon>
        <taxon>Pleosporales</taxon>
        <taxon>Pleosporineae</taxon>
        <taxon>Pleosporaceae</taxon>
        <taxon>Pyrenophora</taxon>
    </lineage>
</organism>
<dbReference type="SUPFAM" id="SSF54373">
    <property type="entry name" value="FAD-linked reductases, C-terminal domain"/>
    <property type="match status" value="1"/>
</dbReference>
<dbReference type="AlphaFoldDB" id="A0A6S6VR06"/>
<dbReference type="PRINTS" id="PR00420">
    <property type="entry name" value="RNGMNOXGNASE"/>
</dbReference>
<dbReference type="Pfam" id="PF01494">
    <property type="entry name" value="FAD_binding_3"/>
    <property type="match status" value="1"/>
</dbReference>
<proteinExistence type="inferred from homology"/>
<evidence type="ECO:0000256" key="4">
    <source>
        <dbReference type="ARBA" id="ARBA00022827"/>
    </source>
</evidence>
<comment type="similarity">
    <text evidence="2">Belongs to the paxM FAD-dependent monooxygenase family.</text>
</comment>
<dbReference type="PANTHER" id="PTHR13789:SF236">
    <property type="entry name" value="MONOOXYGENASE, PUTATIVE (AFU_ORTHOLOGUE AFUA_6G12060)-RELATED"/>
    <property type="match status" value="1"/>
</dbReference>
<dbReference type="PANTHER" id="PTHR13789">
    <property type="entry name" value="MONOOXYGENASE"/>
    <property type="match status" value="1"/>
</dbReference>
<accession>A0A6S6VR06</accession>
<comment type="subcellular location">
    <subcellularLocation>
        <location evidence="1">Nucleus</location>
    </subcellularLocation>
</comment>
<dbReference type="Gene3D" id="3.50.50.60">
    <property type="entry name" value="FAD/NAD(P)-binding domain"/>
    <property type="match status" value="1"/>
</dbReference>
<evidence type="ECO:0000256" key="9">
    <source>
        <dbReference type="ARBA" id="ARBA00023163"/>
    </source>
</evidence>
<evidence type="ECO:0000313" key="12">
    <source>
        <dbReference type="Proteomes" id="UP000472372"/>
    </source>
</evidence>
<dbReference type="Proteomes" id="UP000472372">
    <property type="component" value="Chromosome 1"/>
</dbReference>
<sequence length="463" mass="51146">MASKIDFERAQATNLSILVVGGGIGGLSFAIEAYRKGHNVRVVERRPGLDQLGDLIVLQSSCLRSPKRWPGFMERLSVVAYEPISVIKKYDGTLIEKVPLGPDGDGALPINRSDFHAVLFNYAIDIGISVEFNIHVKKYYESSTSAGVELADGTTLEADLVVAADGVGTTSWELITGHKEVAVSSGFAVYRASFPIGSVLENPVLAKEFGENKTYMGIYFGPNVHGVFGKNQSHIFWTLTHTDNGSAQENWAHSSPVEDALPYVKDWAPFYSELIKATPGGKAIDWKLMWRNPQPKMVSPQGRIAQLGDAAHAFLPTSGSGAVMSMEDGFTLAACLHVAFQSGQGKEDIPLACRVYNLLRFERVACAQLLGFVNRELFHKTDWEALEKDPKKQPVRLREWIGNHDAERYAYDVYDAAASHLIDNTPFVNTNFPPGYSYKPWRIQDLCAASERGERLELEGDWS</sequence>
<gene>
    <name evidence="11" type="ORF">PTTW11_01229</name>
</gene>
<evidence type="ECO:0000256" key="6">
    <source>
        <dbReference type="ARBA" id="ARBA00023015"/>
    </source>
</evidence>
<dbReference type="GO" id="GO:0004497">
    <property type="term" value="F:monooxygenase activity"/>
    <property type="evidence" value="ECO:0007669"/>
    <property type="project" value="UniProtKB-KW"/>
</dbReference>
<dbReference type="GO" id="GO:0071949">
    <property type="term" value="F:FAD binding"/>
    <property type="evidence" value="ECO:0007669"/>
    <property type="project" value="InterPro"/>
</dbReference>
<evidence type="ECO:0000256" key="3">
    <source>
        <dbReference type="ARBA" id="ARBA00022630"/>
    </source>
</evidence>
<dbReference type="SUPFAM" id="SSF51905">
    <property type="entry name" value="FAD/NAD(P)-binding domain"/>
    <property type="match status" value="1"/>
</dbReference>
<dbReference type="PROSITE" id="PS51032">
    <property type="entry name" value="AP2_ERF"/>
    <property type="match status" value="1"/>
</dbReference>
<evidence type="ECO:0000256" key="1">
    <source>
        <dbReference type="ARBA" id="ARBA00004123"/>
    </source>
</evidence>
<evidence type="ECO:0000313" key="11">
    <source>
        <dbReference type="EMBL" id="CAE7001367.1"/>
    </source>
</evidence>
<dbReference type="InterPro" id="IPR050493">
    <property type="entry name" value="FAD-dep_Monooxygenase_BioMet"/>
</dbReference>
<protein>
    <submittedName>
        <fullName evidence="11">UbiH</fullName>
    </submittedName>
</protein>
<dbReference type="InterPro" id="IPR002938">
    <property type="entry name" value="FAD-bd"/>
</dbReference>
<keyword evidence="7" id="KW-0503">Monooxygenase</keyword>
<keyword evidence="6" id="KW-0805">Transcription regulation</keyword>
<name>A0A6S6VR06_9PLEO</name>
<dbReference type="GO" id="GO:0003677">
    <property type="term" value="F:DNA binding"/>
    <property type="evidence" value="ECO:0007669"/>
    <property type="project" value="UniProtKB-KW"/>
</dbReference>
<dbReference type="GO" id="GO:0003700">
    <property type="term" value="F:DNA-binding transcription factor activity"/>
    <property type="evidence" value="ECO:0007669"/>
    <property type="project" value="InterPro"/>
</dbReference>
<evidence type="ECO:0000256" key="7">
    <source>
        <dbReference type="ARBA" id="ARBA00023033"/>
    </source>
</evidence>
<dbReference type="InterPro" id="IPR001471">
    <property type="entry name" value="AP2/ERF_dom"/>
</dbReference>
<evidence type="ECO:0000256" key="8">
    <source>
        <dbReference type="ARBA" id="ARBA00023125"/>
    </source>
</evidence>